<name>A0ABR8YCZ9_9BACT</name>
<proteinExistence type="predicted"/>
<evidence type="ECO:0000313" key="1">
    <source>
        <dbReference type="EMBL" id="MBD8042095.1"/>
    </source>
</evidence>
<evidence type="ECO:0000313" key="2">
    <source>
        <dbReference type="Proteomes" id="UP000620874"/>
    </source>
</evidence>
<dbReference type="EMBL" id="JACSPP010000106">
    <property type="protein sequence ID" value="MBD8042095.1"/>
    <property type="molecule type" value="Genomic_DNA"/>
</dbReference>
<comment type="caution">
    <text evidence="1">The sequence shown here is derived from an EMBL/GenBank/DDBJ whole genome shotgun (WGS) entry which is preliminary data.</text>
</comment>
<dbReference type="Proteomes" id="UP000620874">
    <property type="component" value="Unassembled WGS sequence"/>
</dbReference>
<reference evidence="1 2" key="1">
    <citation type="submission" date="2020-08" db="EMBL/GenBank/DDBJ databases">
        <title>A Genomic Blueprint of the Chicken Gut Microbiome.</title>
        <authorList>
            <person name="Gilroy R."/>
            <person name="Ravi A."/>
            <person name="Getino M."/>
            <person name="Pursley I."/>
            <person name="Horton D.L."/>
            <person name="Alikhan N.-F."/>
            <person name="Baker D."/>
            <person name="Gharbi K."/>
            <person name="Hall N."/>
            <person name="Watson M."/>
            <person name="Adriaenssens E.M."/>
            <person name="Foster-Nyarko E."/>
            <person name="Jarju S."/>
            <person name="Secka A."/>
            <person name="Antonio M."/>
            <person name="Oren A."/>
            <person name="Chaudhuri R."/>
            <person name="La Ragione R.M."/>
            <person name="Hildebrand F."/>
            <person name="Pallen M.J."/>
        </authorList>
    </citation>
    <scope>NUCLEOTIDE SEQUENCE [LARGE SCALE GENOMIC DNA]</scope>
    <source>
        <strain evidence="1 2">Sa1CVN1</strain>
    </source>
</reference>
<evidence type="ECO:0008006" key="3">
    <source>
        <dbReference type="Google" id="ProtNLM"/>
    </source>
</evidence>
<sequence>MILYSTSHENLSNINLDDNDKYSVTSIPKKNVKKTISLGVVAISFLFANTSSEAKSHTYTTFSFEKNTNIKEVNKIVSREEKSNINFLKMRYCMQIQELGLLEENWDGYGATKVLPTCISNAQNIINYKAIICDCIQDIYANPNGTISILWENENEESVGLEIGEKKLSYYVVRKNGNEFINNVPFSELQYNKLSAYIAQL</sequence>
<keyword evidence="2" id="KW-1185">Reference proteome</keyword>
<accession>A0ABR8YCZ9</accession>
<gene>
    <name evidence="1" type="ORF">H9625_16980</name>
</gene>
<protein>
    <recommendedName>
        <fullName evidence="3">DUF4450 domain-containing protein</fullName>
    </recommendedName>
</protein>
<organism evidence="1 2">
    <name type="scientific">Phocaeicola intestinalis</name>
    <dbReference type="NCBI Taxonomy" id="2762212"/>
    <lineage>
        <taxon>Bacteria</taxon>
        <taxon>Pseudomonadati</taxon>
        <taxon>Bacteroidota</taxon>
        <taxon>Bacteroidia</taxon>
        <taxon>Bacteroidales</taxon>
        <taxon>Bacteroidaceae</taxon>
        <taxon>Phocaeicola</taxon>
    </lineage>
</organism>
<dbReference type="RefSeq" id="WP_191765500.1">
    <property type="nucleotide sequence ID" value="NZ_JACSPP010000106.1"/>
</dbReference>